<evidence type="ECO:0000313" key="2">
    <source>
        <dbReference type="Proteomes" id="UP001207408"/>
    </source>
</evidence>
<reference evidence="1" key="1">
    <citation type="submission" date="2022-10" db="EMBL/GenBank/DDBJ databases">
        <authorList>
            <person name="Yu W.X."/>
        </authorList>
    </citation>
    <scope>NUCLEOTIDE SEQUENCE</scope>
    <source>
        <strain evidence="1">D04</strain>
    </source>
</reference>
<proteinExistence type="predicted"/>
<dbReference type="RefSeq" id="WP_301197679.1">
    <property type="nucleotide sequence ID" value="NZ_JAPDPI010000003.1"/>
</dbReference>
<gene>
    <name evidence="1" type="ORF">OM074_02410</name>
</gene>
<protein>
    <submittedName>
        <fullName evidence="1">Uncharacterized protein</fullName>
    </submittedName>
</protein>
<dbReference type="Proteomes" id="UP001207408">
    <property type="component" value="Unassembled WGS sequence"/>
</dbReference>
<comment type="caution">
    <text evidence="1">The sequence shown here is derived from an EMBL/GenBank/DDBJ whole genome shotgun (WGS) entry which is preliminary data.</text>
</comment>
<name>A0AAE3SII2_9BACT</name>
<evidence type="ECO:0000313" key="1">
    <source>
        <dbReference type="EMBL" id="MCW3804458.1"/>
    </source>
</evidence>
<dbReference type="EMBL" id="JAPDPI010000003">
    <property type="protein sequence ID" value="MCW3804458.1"/>
    <property type="molecule type" value="Genomic_DNA"/>
</dbReference>
<accession>A0AAE3SII2</accession>
<keyword evidence="2" id="KW-1185">Reference proteome</keyword>
<dbReference type="AlphaFoldDB" id="A0AAE3SII2"/>
<sequence>MHIVNTNKGYMIMSDMLGYLNRLHVKALKKSVNEALRKKIPFKNIVGFEFQIPTNSKTGEFFSFSEER</sequence>
<organism evidence="1 2">
    <name type="scientific">Plebeiibacterium marinum</name>
    <dbReference type="NCBI Taxonomy" id="2992111"/>
    <lineage>
        <taxon>Bacteria</taxon>
        <taxon>Pseudomonadati</taxon>
        <taxon>Bacteroidota</taxon>
        <taxon>Bacteroidia</taxon>
        <taxon>Marinilabiliales</taxon>
        <taxon>Marinilabiliaceae</taxon>
        <taxon>Plebeiibacterium</taxon>
    </lineage>
</organism>